<dbReference type="RefSeq" id="WP_057717767.1">
    <property type="nucleotide sequence ID" value="NZ_BJZD01000040.1"/>
</dbReference>
<dbReference type="NCBIfam" id="NF040579">
    <property type="entry name" value="S1_dom_CvfD"/>
    <property type="match status" value="1"/>
</dbReference>
<reference evidence="2 3" key="1">
    <citation type="submission" date="2018-10" db="EMBL/GenBank/DDBJ databases">
        <title>Genome sequencing of Lactobacillus species.</title>
        <authorList>
            <person name="Baek C."/>
            <person name="Yi H."/>
        </authorList>
    </citation>
    <scope>NUCLEOTIDE SEQUENCE [LARGE SCALE GENOMIC DNA]</scope>
    <source>
        <strain evidence="2 3">DSM 16365</strain>
    </source>
</reference>
<organism evidence="2 3">
    <name type="scientific">Lactiplantibacillus argentoratensis</name>
    <dbReference type="NCBI Taxonomy" id="271881"/>
    <lineage>
        <taxon>Bacteria</taxon>
        <taxon>Bacillati</taxon>
        <taxon>Bacillota</taxon>
        <taxon>Bacilli</taxon>
        <taxon>Lactobacillales</taxon>
        <taxon>Lactobacillaceae</taxon>
        <taxon>Lactiplantibacillus</taxon>
    </lineage>
</organism>
<evidence type="ECO:0000313" key="2">
    <source>
        <dbReference type="EMBL" id="AYJ35898.1"/>
    </source>
</evidence>
<dbReference type="Proteomes" id="UP000281644">
    <property type="component" value="Chromosome"/>
</dbReference>
<evidence type="ECO:0000313" key="3">
    <source>
        <dbReference type="Proteomes" id="UP000281644"/>
    </source>
</evidence>
<dbReference type="SUPFAM" id="SSF50249">
    <property type="entry name" value="Nucleic acid-binding proteins"/>
    <property type="match status" value="1"/>
</dbReference>
<proteinExistence type="predicted"/>
<dbReference type="Pfam" id="PF00575">
    <property type="entry name" value="S1"/>
    <property type="match status" value="1"/>
</dbReference>
<dbReference type="InterPro" id="IPR050437">
    <property type="entry name" value="Ribos_protein_bS1-like"/>
</dbReference>
<accession>A0AAN1Q1D6</accession>
<dbReference type="KEGG" id="larg:LPA65_09055"/>
<dbReference type="Gene3D" id="2.40.50.140">
    <property type="entry name" value="Nucleic acid-binding proteins"/>
    <property type="match status" value="1"/>
</dbReference>
<dbReference type="GeneID" id="89669511"/>
<dbReference type="InterPro" id="IPR003029">
    <property type="entry name" value="S1_domain"/>
</dbReference>
<evidence type="ECO:0000259" key="1">
    <source>
        <dbReference type="PROSITE" id="PS50126"/>
    </source>
</evidence>
<dbReference type="GO" id="GO:0003729">
    <property type="term" value="F:mRNA binding"/>
    <property type="evidence" value="ECO:0007669"/>
    <property type="project" value="TreeGrafter"/>
</dbReference>
<dbReference type="EMBL" id="CP032751">
    <property type="protein sequence ID" value="AYJ35898.1"/>
    <property type="molecule type" value="Genomic_DNA"/>
</dbReference>
<feature type="domain" description="S1 motif" evidence="1">
    <location>
        <begin position="14"/>
        <end position="83"/>
    </location>
</feature>
<dbReference type="GO" id="GO:0006412">
    <property type="term" value="P:translation"/>
    <property type="evidence" value="ECO:0007669"/>
    <property type="project" value="TreeGrafter"/>
</dbReference>
<gene>
    <name evidence="2" type="ORF">LPA65_09055</name>
</gene>
<dbReference type="InterPro" id="IPR012340">
    <property type="entry name" value="NA-bd_OB-fold"/>
</dbReference>
<sequence length="140" mass="16055">MRKDGNIVSNYRIGMRVHGRITGIQPYGAFVTLDGEHQGLIHISECHEGYVKSITEYLKVGQAVDVIILDVDEYTGKISLSLRCIEHQPHPTVNDLEIYKTFRHKHFWTNRHVHAGFEPIANNLARWTSDSLNRLKAGEY</sequence>
<protein>
    <submittedName>
        <fullName evidence="2">S1 RNA-binding domain-containing protein</fullName>
    </submittedName>
</protein>
<dbReference type="AlphaFoldDB" id="A0AAN1Q1D6"/>
<dbReference type="GO" id="GO:0003735">
    <property type="term" value="F:structural constituent of ribosome"/>
    <property type="evidence" value="ECO:0007669"/>
    <property type="project" value="TreeGrafter"/>
</dbReference>
<dbReference type="SMART" id="SM00316">
    <property type="entry name" value="S1"/>
    <property type="match status" value="1"/>
</dbReference>
<dbReference type="PROSITE" id="PS50126">
    <property type="entry name" value="S1"/>
    <property type="match status" value="1"/>
</dbReference>
<dbReference type="PANTHER" id="PTHR10724">
    <property type="entry name" value="30S RIBOSOMAL PROTEIN S1"/>
    <property type="match status" value="1"/>
</dbReference>
<name>A0AAN1Q1D6_9LACO</name>